<protein>
    <submittedName>
        <fullName evidence="2">Uncharacterized protein</fullName>
    </submittedName>
</protein>
<comment type="caution">
    <text evidence="2">The sequence shown here is derived from an EMBL/GenBank/DDBJ whole genome shotgun (WGS) entry which is preliminary data.</text>
</comment>
<keyword evidence="1" id="KW-1133">Transmembrane helix</keyword>
<evidence type="ECO:0000313" key="3">
    <source>
        <dbReference type="Proteomes" id="UP000735302"/>
    </source>
</evidence>
<feature type="transmembrane region" description="Helical" evidence="1">
    <location>
        <begin position="31"/>
        <end position="51"/>
    </location>
</feature>
<proteinExistence type="predicted"/>
<sequence>MIPHSIPDLPPPESCPAPNAAIVNNTTTTDIILIIICVCPGIIVDILIMNIQLLKSSTLVISVSFFPLPSSPNKMRSGGSSGRAVGYQVRGPGFESQYEPNQFIIAPLCPPSTKWVARSLKIR</sequence>
<keyword evidence="3" id="KW-1185">Reference proteome</keyword>
<reference evidence="2 3" key="1">
    <citation type="journal article" date="2021" name="Elife">
        <title>Chloroplast acquisition without the gene transfer in kleptoplastic sea slugs, Plakobranchus ocellatus.</title>
        <authorList>
            <person name="Maeda T."/>
            <person name="Takahashi S."/>
            <person name="Yoshida T."/>
            <person name="Shimamura S."/>
            <person name="Takaki Y."/>
            <person name="Nagai Y."/>
            <person name="Toyoda A."/>
            <person name="Suzuki Y."/>
            <person name="Arimoto A."/>
            <person name="Ishii H."/>
            <person name="Satoh N."/>
            <person name="Nishiyama T."/>
            <person name="Hasebe M."/>
            <person name="Maruyama T."/>
            <person name="Minagawa J."/>
            <person name="Obokata J."/>
            <person name="Shigenobu S."/>
        </authorList>
    </citation>
    <scope>NUCLEOTIDE SEQUENCE [LARGE SCALE GENOMIC DNA]</scope>
</reference>
<evidence type="ECO:0000256" key="1">
    <source>
        <dbReference type="SAM" id="Phobius"/>
    </source>
</evidence>
<dbReference type="AlphaFoldDB" id="A0AAV3Y9L2"/>
<organism evidence="2 3">
    <name type="scientific">Plakobranchus ocellatus</name>
    <dbReference type="NCBI Taxonomy" id="259542"/>
    <lineage>
        <taxon>Eukaryota</taxon>
        <taxon>Metazoa</taxon>
        <taxon>Spiralia</taxon>
        <taxon>Lophotrochozoa</taxon>
        <taxon>Mollusca</taxon>
        <taxon>Gastropoda</taxon>
        <taxon>Heterobranchia</taxon>
        <taxon>Euthyneura</taxon>
        <taxon>Panpulmonata</taxon>
        <taxon>Sacoglossa</taxon>
        <taxon>Placobranchoidea</taxon>
        <taxon>Plakobranchidae</taxon>
        <taxon>Plakobranchus</taxon>
    </lineage>
</organism>
<keyword evidence="1" id="KW-0472">Membrane</keyword>
<name>A0AAV3Y9L2_9GAST</name>
<dbReference type="Proteomes" id="UP000735302">
    <property type="component" value="Unassembled WGS sequence"/>
</dbReference>
<accession>A0AAV3Y9L2</accession>
<gene>
    <name evidence="2" type="ORF">PoB_000545400</name>
</gene>
<keyword evidence="1" id="KW-0812">Transmembrane</keyword>
<dbReference type="EMBL" id="BLXT01000624">
    <property type="protein sequence ID" value="GFN78948.1"/>
    <property type="molecule type" value="Genomic_DNA"/>
</dbReference>
<evidence type="ECO:0000313" key="2">
    <source>
        <dbReference type="EMBL" id="GFN78948.1"/>
    </source>
</evidence>